<evidence type="ECO:0000259" key="3">
    <source>
        <dbReference type="PROSITE" id="PS51000"/>
    </source>
</evidence>
<protein>
    <submittedName>
        <fullName evidence="4">Transcriptional regulator, DeoR family</fullName>
    </submittedName>
</protein>
<gene>
    <name evidence="4" type="ORF">MNBD_GAMMA15-557</name>
</gene>
<feature type="domain" description="HTH deoR-type" evidence="3">
    <location>
        <begin position="3"/>
        <end position="58"/>
    </location>
</feature>
<organism evidence="4">
    <name type="scientific">hydrothermal vent metagenome</name>
    <dbReference type="NCBI Taxonomy" id="652676"/>
    <lineage>
        <taxon>unclassified sequences</taxon>
        <taxon>metagenomes</taxon>
        <taxon>ecological metagenomes</taxon>
    </lineage>
</organism>
<dbReference type="InterPro" id="IPR051534">
    <property type="entry name" value="CBASS_pafABC_assoc_protein"/>
</dbReference>
<dbReference type="SUPFAM" id="SSF46785">
    <property type="entry name" value="Winged helix' DNA-binding domain"/>
    <property type="match status" value="1"/>
</dbReference>
<dbReference type="PROSITE" id="PS51000">
    <property type="entry name" value="HTH_DEOR_2"/>
    <property type="match status" value="1"/>
</dbReference>
<keyword evidence="2" id="KW-0804">Transcription</keyword>
<reference evidence="4" key="1">
    <citation type="submission" date="2018-06" db="EMBL/GenBank/DDBJ databases">
        <authorList>
            <person name="Zhirakovskaya E."/>
        </authorList>
    </citation>
    <scope>NUCLEOTIDE SEQUENCE</scope>
</reference>
<dbReference type="InterPro" id="IPR013196">
    <property type="entry name" value="HTH_11"/>
</dbReference>
<dbReference type="Pfam" id="PF08279">
    <property type="entry name" value="HTH_11"/>
    <property type="match status" value="1"/>
</dbReference>
<sequence length="186" mass="20789">MRRADRLFQIVQFLRSRRVTTARWLSDVLEVSERTVYRDIRDLMASGVPIEGEAGIGYVIRRGYDLPPLMFTRDEIAALTLGARIVNSWADSGLAMAAQSVLSKVETVLPDFLKGELDQTRLFSPLVQIPAQVAAFMGELRSAVDCRNKVVIAYTRADGTDSKRIIWPQFKDFQRPAIGDGNEVAA</sequence>
<dbReference type="InterPro" id="IPR036390">
    <property type="entry name" value="WH_DNA-bd_sf"/>
</dbReference>
<dbReference type="Gene3D" id="1.10.10.10">
    <property type="entry name" value="Winged helix-like DNA-binding domain superfamily/Winged helix DNA-binding domain"/>
    <property type="match status" value="1"/>
</dbReference>
<dbReference type="PANTHER" id="PTHR34580:SF3">
    <property type="entry name" value="PROTEIN PAFB"/>
    <property type="match status" value="1"/>
</dbReference>
<evidence type="ECO:0000256" key="1">
    <source>
        <dbReference type="ARBA" id="ARBA00023015"/>
    </source>
</evidence>
<evidence type="ECO:0000313" key="4">
    <source>
        <dbReference type="EMBL" id="VAW81094.1"/>
    </source>
</evidence>
<dbReference type="PANTHER" id="PTHR34580">
    <property type="match status" value="1"/>
</dbReference>
<dbReference type="GO" id="GO:0003700">
    <property type="term" value="F:DNA-binding transcription factor activity"/>
    <property type="evidence" value="ECO:0007669"/>
    <property type="project" value="InterPro"/>
</dbReference>
<proteinExistence type="predicted"/>
<dbReference type="InterPro" id="IPR036388">
    <property type="entry name" value="WH-like_DNA-bd_sf"/>
</dbReference>
<name>A0A3B0ZII9_9ZZZZ</name>
<dbReference type="AlphaFoldDB" id="A0A3B0ZII9"/>
<dbReference type="EMBL" id="UOFN01000142">
    <property type="protein sequence ID" value="VAW81094.1"/>
    <property type="molecule type" value="Genomic_DNA"/>
</dbReference>
<evidence type="ECO:0000256" key="2">
    <source>
        <dbReference type="ARBA" id="ARBA00023163"/>
    </source>
</evidence>
<dbReference type="InterPro" id="IPR001034">
    <property type="entry name" value="DeoR_HTH"/>
</dbReference>
<accession>A0A3B0ZII9</accession>
<keyword evidence="1" id="KW-0805">Transcription regulation</keyword>